<keyword evidence="10" id="KW-1185">Reference proteome</keyword>
<dbReference type="Pfam" id="PF12911">
    <property type="entry name" value="OppC_N"/>
    <property type="match status" value="1"/>
</dbReference>
<keyword evidence="3" id="KW-1003">Cell membrane</keyword>
<dbReference type="CDD" id="cd06261">
    <property type="entry name" value="TM_PBP2"/>
    <property type="match status" value="1"/>
</dbReference>
<proteinExistence type="inferred from homology"/>
<name>A0ABU8VGK9_9BURK</name>
<sequence length="294" mass="31190">MSEAALTPVAVPAVGTPFRKAVFWRRLLRRPTTLLALVFVTLLFAFAILAPLVTAYDPLGGGDSSLLEPLSPGHWLGTDDLGRDIWARVVFGTRISLTVGVMSALCAVVVGVIVGALAGYFGGWLDALLMRIAEFFQTLPRFVVALIVIALFGTSVFKMIVVIAALSWPQLARVVRASVAALGQSQFVDAARVAGMGHGAIIVREILPNVAAPIVVLGSLDIAMAILIEASLSFFGLGDPNHVSWGAMLNDAQQYLRSAWWMSAFPGLAIALTVLSFNVLGDALNDALNPRGPK</sequence>
<feature type="domain" description="ABC transmembrane type-1" evidence="8">
    <location>
        <begin position="93"/>
        <end position="281"/>
    </location>
</feature>
<evidence type="ECO:0000256" key="2">
    <source>
        <dbReference type="ARBA" id="ARBA00022448"/>
    </source>
</evidence>
<keyword evidence="2 7" id="KW-0813">Transport</keyword>
<keyword evidence="6 7" id="KW-0472">Membrane</keyword>
<evidence type="ECO:0000256" key="1">
    <source>
        <dbReference type="ARBA" id="ARBA00004651"/>
    </source>
</evidence>
<evidence type="ECO:0000256" key="7">
    <source>
        <dbReference type="RuleBase" id="RU363032"/>
    </source>
</evidence>
<dbReference type="RefSeq" id="WP_340358053.1">
    <property type="nucleotide sequence ID" value="NZ_JBBKZU010000007.1"/>
</dbReference>
<dbReference type="EMBL" id="JBBKZU010000007">
    <property type="protein sequence ID" value="MEJ8812799.1"/>
    <property type="molecule type" value="Genomic_DNA"/>
</dbReference>
<dbReference type="InterPro" id="IPR000515">
    <property type="entry name" value="MetI-like"/>
</dbReference>
<gene>
    <name evidence="9" type="ORF">WKW77_17055</name>
</gene>
<dbReference type="InterPro" id="IPR050366">
    <property type="entry name" value="BP-dependent_transpt_permease"/>
</dbReference>
<evidence type="ECO:0000256" key="4">
    <source>
        <dbReference type="ARBA" id="ARBA00022692"/>
    </source>
</evidence>
<reference evidence="9 10" key="1">
    <citation type="submission" date="2024-03" db="EMBL/GenBank/DDBJ databases">
        <title>Novel species of the genus Variovorax.</title>
        <authorList>
            <person name="Liu Q."/>
            <person name="Xin Y.-H."/>
        </authorList>
    </citation>
    <scope>NUCLEOTIDE SEQUENCE [LARGE SCALE GENOMIC DNA]</scope>
    <source>
        <strain evidence="9 10">KACC 18899</strain>
    </source>
</reference>
<keyword evidence="5 7" id="KW-1133">Transmembrane helix</keyword>
<feature type="transmembrane region" description="Helical" evidence="7">
    <location>
        <begin position="214"/>
        <end position="238"/>
    </location>
</feature>
<comment type="subcellular location">
    <subcellularLocation>
        <location evidence="1 7">Cell membrane</location>
        <topology evidence="1 7">Multi-pass membrane protein</topology>
    </subcellularLocation>
</comment>
<evidence type="ECO:0000256" key="3">
    <source>
        <dbReference type="ARBA" id="ARBA00022475"/>
    </source>
</evidence>
<dbReference type="InterPro" id="IPR025966">
    <property type="entry name" value="OppC_N"/>
</dbReference>
<evidence type="ECO:0000313" key="10">
    <source>
        <dbReference type="Proteomes" id="UP001365846"/>
    </source>
</evidence>
<comment type="similarity">
    <text evidence="7">Belongs to the binding-protein-dependent transport system permease family.</text>
</comment>
<feature type="transmembrane region" description="Helical" evidence="7">
    <location>
        <begin position="95"/>
        <end position="121"/>
    </location>
</feature>
<dbReference type="Proteomes" id="UP001365846">
    <property type="component" value="Unassembled WGS sequence"/>
</dbReference>
<accession>A0ABU8VGK9</accession>
<dbReference type="PANTHER" id="PTHR43386:SF1">
    <property type="entry name" value="D,D-DIPEPTIDE TRANSPORT SYSTEM PERMEASE PROTEIN DDPC-RELATED"/>
    <property type="match status" value="1"/>
</dbReference>
<feature type="transmembrane region" description="Helical" evidence="7">
    <location>
        <begin position="34"/>
        <end position="56"/>
    </location>
</feature>
<dbReference type="InterPro" id="IPR035906">
    <property type="entry name" value="MetI-like_sf"/>
</dbReference>
<evidence type="ECO:0000259" key="8">
    <source>
        <dbReference type="PROSITE" id="PS50928"/>
    </source>
</evidence>
<organism evidence="9 10">
    <name type="scientific">Variovorax ureilyticus</name>
    <dbReference type="NCBI Taxonomy" id="1836198"/>
    <lineage>
        <taxon>Bacteria</taxon>
        <taxon>Pseudomonadati</taxon>
        <taxon>Pseudomonadota</taxon>
        <taxon>Betaproteobacteria</taxon>
        <taxon>Burkholderiales</taxon>
        <taxon>Comamonadaceae</taxon>
        <taxon>Variovorax</taxon>
    </lineage>
</organism>
<evidence type="ECO:0000256" key="6">
    <source>
        <dbReference type="ARBA" id="ARBA00023136"/>
    </source>
</evidence>
<dbReference type="PROSITE" id="PS50928">
    <property type="entry name" value="ABC_TM1"/>
    <property type="match status" value="1"/>
</dbReference>
<comment type="caution">
    <text evidence="9">The sequence shown here is derived from an EMBL/GenBank/DDBJ whole genome shotgun (WGS) entry which is preliminary data.</text>
</comment>
<dbReference type="Pfam" id="PF00528">
    <property type="entry name" value="BPD_transp_1"/>
    <property type="match status" value="1"/>
</dbReference>
<protein>
    <submittedName>
        <fullName evidence="9">ABC transporter permease</fullName>
    </submittedName>
</protein>
<evidence type="ECO:0000256" key="5">
    <source>
        <dbReference type="ARBA" id="ARBA00022989"/>
    </source>
</evidence>
<dbReference type="PANTHER" id="PTHR43386">
    <property type="entry name" value="OLIGOPEPTIDE TRANSPORT SYSTEM PERMEASE PROTEIN APPC"/>
    <property type="match status" value="1"/>
</dbReference>
<dbReference type="SUPFAM" id="SSF161098">
    <property type="entry name" value="MetI-like"/>
    <property type="match status" value="1"/>
</dbReference>
<dbReference type="Gene3D" id="1.10.3720.10">
    <property type="entry name" value="MetI-like"/>
    <property type="match status" value="1"/>
</dbReference>
<feature type="transmembrane region" description="Helical" evidence="7">
    <location>
        <begin position="259"/>
        <end position="280"/>
    </location>
</feature>
<evidence type="ECO:0000313" key="9">
    <source>
        <dbReference type="EMBL" id="MEJ8812799.1"/>
    </source>
</evidence>
<keyword evidence="4 7" id="KW-0812">Transmembrane</keyword>
<feature type="transmembrane region" description="Helical" evidence="7">
    <location>
        <begin position="142"/>
        <end position="168"/>
    </location>
</feature>